<dbReference type="CDD" id="cd02440">
    <property type="entry name" value="AdoMet_MTases"/>
    <property type="match status" value="1"/>
</dbReference>
<keyword evidence="2" id="KW-0808">Transferase</keyword>
<dbReference type="EMBL" id="AJWK01019780">
    <property type="status" value="NOT_ANNOTATED_CDS"/>
    <property type="molecule type" value="Genomic_DNA"/>
</dbReference>
<sequence>MKNFNNYKPEVYATSVDWRYNALNKIFTNNADKLQWRGDERVLDIGCGVADITRHVILPMLPPDYKKLSCADASTLMLSAAEKQLQDVKKVEFIKMDIGADLEKSLIGQFDRIFSTFCLMYLKDQRKTFQNVFDLLAPGGDCFIVILSSGIIFETLFQLAETPKWREHLKHVRDVYVFPYREDPDPEKTLTSLLRSIGFTDVFVKKDKSFSLYENAERLRDNLLVMPDFPHKMTQQEREELLEDQIKLGFSMNVVAECYDESKPILQARHVSLTIKARKPVL</sequence>
<dbReference type="SUPFAM" id="SSF53335">
    <property type="entry name" value="S-adenosyl-L-methionine-dependent methyltransferases"/>
    <property type="match status" value="1"/>
</dbReference>
<name>A0A1B0CN41_LUTLO</name>
<reference evidence="2" key="2">
    <citation type="journal article" date="2020" name="BMC">
        <title>Leishmania infection induces a limited differential gene expression in the sand fly midgut.</title>
        <authorList>
            <person name="Coutinho-Abreu I.V."/>
            <person name="Serafim T.D."/>
            <person name="Meneses C."/>
            <person name="Kamhawi S."/>
            <person name="Oliveira F."/>
            <person name="Valenzuela J.G."/>
        </authorList>
    </citation>
    <scope>NUCLEOTIDE SEQUENCE</scope>
    <source>
        <strain evidence="2">Jacobina</strain>
        <tissue evidence="2">Midgut</tissue>
    </source>
</reference>
<dbReference type="VEuPathDB" id="VectorBase:LLOJ006125"/>
<organism evidence="3 4">
    <name type="scientific">Lutzomyia longipalpis</name>
    <name type="common">Sand fly</name>
    <dbReference type="NCBI Taxonomy" id="7200"/>
    <lineage>
        <taxon>Eukaryota</taxon>
        <taxon>Metazoa</taxon>
        <taxon>Ecdysozoa</taxon>
        <taxon>Arthropoda</taxon>
        <taxon>Hexapoda</taxon>
        <taxon>Insecta</taxon>
        <taxon>Pterygota</taxon>
        <taxon>Neoptera</taxon>
        <taxon>Endopterygota</taxon>
        <taxon>Diptera</taxon>
        <taxon>Nematocera</taxon>
        <taxon>Psychodoidea</taxon>
        <taxon>Psychodidae</taxon>
        <taxon>Lutzomyia</taxon>
        <taxon>Lutzomyia</taxon>
    </lineage>
</organism>
<evidence type="ECO:0000313" key="4">
    <source>
        <dbReference type="Proteomes" id="UP000092461"/>
    </source>
</evidence>
<protein>
    <submittedName>
        <fullName evidence="2">Putative juvenile hormone acid o-methyltransferase</fullName>
    </submittedName>
</protein>
<reference evidence="4" key="1">
    <citation type="submission" date="2012-05" db="EMBL/GenBank/DDBJ databases">
        <title>Whole Genome Assembly of Lutzomyia longipalpis.</title>
        <authorList>
            <person name="Richards S."/>
            <person name="Qu C."/>
            <person name="Dillon R."/>
            <person name="Worley K."/>
            <person name="Scherer S."/>
            <person name="Batterton M."/>
            <person name="Taylor A."/>
            <person name="Hawes A."/>
            <person name="Hernandez B."/>
            <person name="Kovar C."/>
            <person name="Mandapat C."/>
            <person name="Pham C."/>
            <person name="Qu C."/>
            <person name="Jing C."/>
            <person name="Bess C."/>
            <person name="Bandaranaike D."/>
            <person name="Ngo D."/>
            <person name="Ongeri F."/>
            <person name="Arias F."/>
            <person name="Lara F."/>
            <person name="Weissenberger G."/>
            <person name="Kamau G."/>
            <person name="Han H."/>
            <person name="Shen H."/>
            <person name="Dinh H."/>
            <person name="Khalil I."/>
            <person name="Jones J."/>
            <person name="Shafer J."/>
            <person name="Jayaseelan J."/>
            <person name="Quiroz J."/>
            <person name="Blankenburg K."/>
            <person name="Nguyen L."/>
            <person name="Jackson L."/>
            <person name="Francisco L."/>
            <person name="Tang L.-Y."/>
            <person name="Pu L.-L."/>
            <person name="Perales L."/>
            <person name="Lorensuhewa L."/>
            <person name="Munidasa M."/>
            <person name="Coyle M."/>
            <person name="Taylor M."/>
            <person name="Puazo M."/>
            <person name="Firestine M."/>
            <person name="Scheel M."/>
            <person name="Javaid M."/>
            <person name="Wang M."/>
            <person name="Li M."/>
            <person name="Tabassum N."/>
            <person name="Saada N."/>
            <person name="Osuji N."/>
            <person name="Aqrawi P."/>
            <person name="Fu Q."/>
            <person name="Thornton R."/>
            <person name="Raj R."/>
            <person name="Goodspeed R."/>
            <person name="Mata R."/>
            <person name="Najjar R."/>
            <person name="Gubbala S."/>
            <person name="Lee S."/>
            <person name="Denson S."/>
            <person name="Patil S."/>
            <person name="Macmil S."/>
            <person name="Qi S."/>
            <person name="Matskevitch T."/>
            <person name="Palculict T."/>
            <person name="Mathew T."/>
            <person name="Vee V."/>
            <person name="Velamala V."/>
            <person name="Korchina V."/>
            <person name="Cai W."/>
            <person name="Liu W."/>
            <person name="Dai W."/>
            <person name="Zou X."/>
            <person name="Zhu Y."/>
            <person name="Zhang Y."/>
            <person name="Wu Y.-Q."/>
            <person name="Xin Y."/>
            <person name="Nazarath L."/>
            <person name="Kovar C."/>
            <person name="Han Y."/>
            <person name="Muzny D."/>
            <person name="Gibbs R."/>
        </authorList>
    </citation>
    <scope>NUCLEOTIDE SEQUENCE [LARGE SCALE GENOMIC DNA]</scope>
    <source>
        <strain evidence="4">Jacobina</strain>
    </source>
</reference>
<dbReference type="InterPro" id="IPR029063">
    <property type="entry name" value="SAM-dependent_MTases_sf"/>
</dbReference>
<feature type="domain" description="Methyltransferase type 12" evidence="1">
    <location>
        <begin position="43"/>
        <end position="141"/>
    </location>
</feature>
<dbReference type="VEuPathDB" id="VectorBase:LLONM1_002218"/>
<dbReference type="EMBL" id="GITU01005005">
    <property type="protein sequence ID" value="MBC1173708.1"/>
    <property type="molecule type" value="Transcribed_RNA"/>
</dbReference>
<keyword evidence="4" id="KW-1185">Reference proteome</keyword>
<reference evidence="3" key="3">
    <citation type="submission" date="2020-05" db="UniProtKB">
        <authorList>
            <consortium name="EnsemblMetazoa"/>
        </authorList>
    </citation>
    <scope>IDENTIFICATION</scope>
    <source>
        <strain evidence="3">Jacobina</strain>
    </source>
</reference>
<dbReference type="GO" id="GO:0032259">
    <property type="term" value="P:methylation"/>
    <property type="evidence" value="ECO:0007669"/>
    <property type="project" value="UniProtKB-KW"/>
</dbReference>
<dbReference type="EnsemblMetazoa" id="LLOJ006125-RA">
    <property type="protein sequence ID" value="LLOJ006125-PA"/>
    <property type="gene ID" value="LLOJ006125"/>
</dbReference>
<evidence type="ECO:0000259" key="1">
    <source>
        <dbReference type="Pfam" id="PF08242"/>
    </source>
</evidence>
<dbReference type="Gene3D" id="3.40.50.150">
    <property type="entry name" value="Vaccinia Virus protein VP39"/>
    <property type="match status" value="1"/>
</dbReference>
<evidence type="ECO:0000313" key="2">
    <source>
        <dbReference type="EMBL" id="MBC1173708.1"/>
    </source>
</evidence>
<dbReference type="PANTHER" id="PTHR43861">
    <property type="entry name" value="TRANS-ACONITATE 2-METHYLTRANSFERASE-RELATED"/>
    <property type="match status" value="1"/>
</dbReference>
<proteinExistence type="predicted"/>
<evidence type="ECO:0000313" key="3">
    <source>
        <dbReference type="EnsemblMetazoa" id="LLOJ006125-PA"/>
    </source>
</evidence>
<dbReference type="Pfam" id="PF08242">
    <property type="entry name" value="Methyltransf_12"/>
    <property type="match status" value="1"/>
</dbReference>
<keyword evidence="2" id="KW-0489">Methyltransferase</keyword>
<dbReference type="AlphaFoldDB" id="A0A1B0CN41"/>
<dbReference type="PANTHER" id="PTHR43861:SF1">
    <property type="entry name" value="TRANS-ACONITATE 2-METHYLTRANSFERASE"/>
    <property type="match status" value="1"/>
</dbReference>
<dbReference type="InterPro" id="IPR013217">
    <property type="entry name" value="Methyltransf_12"/>
</dbReference>
<accession>A0A1B0CN41</accession>
<dbReference type="Proteomes" id="UP000092461">
    <property type="component" value="Unassembled WGS sequence"/>
</dbReference>
<dbReference type="GO" id="GO:0008168">
    <property type="term" value="F:methyltransferase activity"/>
    <property type="evidence" value="ECO:0007669"/>
    <property type="project" value="UniProtKB-KW"/>
</dbReference>